<dbReference type="EMBL" id="VRUR01000001">
    <property type="protein sequence ID" value="TXN36988.1"/>
    <property type="molecule type" value="Genomic_DNA"/>
</dbReference>
<reference evidence="1 2" key="1">
    <citation type="submission" date="2019-08" db="EMBL/GenBank/DDBJ databases">
        <title>Professor.</title>
        <authorList>
            <person name="Park J.S."/>
        </authorList>
    </citation>
    <scope>NUCLEOTIDE SEQUENCE [LARGE SCALE GENOMIC DNA]</scope>
    <source>
        <strain evidence="1 2">176CP5-101</strain>
    </source>
</reference>
<keyword evidence="2" id="KW-1185">Reference proteome</keyword>
<organism evidence="1 2">
    <name type="scientific">Flagellimonas hymeniacidonis</name>
    <dbReference type="NCBI Taxonomy" id="2603628"/>
    <lineage>
        <taxon>Bacteria</taxon>
        <taxon>Pseudomonadati</taxon>
        <taxon>Bacteroidota</taxon>
        <taxon>Flavobacteriia</taxon>
        <taxon>Flavobacteriales</taxon>
        <taxon>Flavobacteriaceae</taxon>
        <taxon>Flagellimonas</taxon>
    </lineage>
</organism>
<sequence length="63" mass="7227">MDKTQLRKLIELIEEGYNTPAELANVLDLGVEMFFYVEEEAFTQREIQQVVSAIRGIIVVLRG</sequence>
<dbReference type="Proteomes" id="UP000321456">
    <property type="component" value="Unassembled WGS sequence"/>
</dbReference>
<protein>
    <submittedName>
        <fullName evidence="1">Uncharacterized protein</fullName>
    </submittedName>
</protein>
<evidence type="ECO:0000313" key="1">
    <source>
        <dbReference type="EMBL" id="TXN36988.1"/>
    </source>
</evidence>
<evidence type="ECO:0000313" key="2">
    <source>
        <dbReference type="Proteomes" id="UP000321456"/>
    </source>
</evidence>
<dbReference type="AlphaFoldDB" id="A0A5C8V8B8"/>
<proteinExistence type="predicted"/>
<gene>
    <name evidence="1" type="ORF">FVB32_01490</name>
</gene>
<dbReference type="RefSeq" id="WP_147740821.1">
    <property type="nucleotide sequence ID" value="NZ_VRUR01000001.1"/>
</dbReference>
<name>A0A5C8V8B8_9FLAO</name>
<comment type="caution">
    <text evidence="1">The sequence shown here is derived from an EMBL/GenBank/DDBJ whole genome shotgun (WGS) entry which is preliminary data.</text>
</comment>
<accession>A0A5C8V8B8</accession>